<keyword evidence="2" id="KW-1185">Reference proteome</keyword>
<dbReference type="Proteomes" id="UP001148737">
    <property type="component" value="Unassembled WGS sequence"/>
</dbReference>
<protein>
    <submittedName>
        <fullName evidence="1">Uncharacterized protein</fullName>
    </submittedName>
</protein>
<sequence>MKVSVTASVAALAATASATEGRRCCADFAAEDSLRDKVFFPGSAVYDAQLKSYYSANAAQHACAGQAKIEYTYAEHLVMPRQAGNSLEKKRQLQKQALIDARPEFVARTGKTAVLSRPRRVLSLQWSGEAAGRWR</sequence>
<accession>A0ACC1QNE7</accession>
<organism evidence="1 2">
    <name type="scientific">Lecanicillium saksenae</name>
    <dbReference type="NCBI Taxonomy" id="468837"/>
    <lineage>
        <taxon>Eukaryota</taxon>
        <taxon>Fungi</taxon>
        <taxon>Dikarya</taxon>
        <taxon>Ascomycota</taxon>
        <taxon>Pezizomycotina</taxon>
        <taxon>Sordariomycetes</taxon>
        <taxon>Hypocreomycetidae</taxon>
        <taxon>Hypocreales</taxon>
        <taxon>Cordycipitaceae</taxon>
        <taxon>Lecanicillium</taxon>
    </lineage>
</organism>
<comment type="caution">
    <text evidence="1">The sequence shown here is derived from an EMBL/GenBank/DDBJ whole genome shotgun (WGS) entry which is preliminary data.</text>
</comment>
<gene>
    <name evidence="1" type="ORF">NLG97_g6876</name>
</gene>
<evidence type="ECO:0000313" key="1">
    <source>
        <dbReference type="EMBL" id="KAJ3485160.1"/>
    </source>
</evidence>
<name>A0ACC1QNE7_9HYPO</name>
<evidence type="ECO:0000313" key="2">
    <source>
        <dbReference type="Proteomes" id="UP001148737"/>
    </source>
</evidence>
<proteinExistence type="predicted"/>
<dbReference type="EMBL" id="JANAKD010000976">
    <property type="protein sequence ID" value="KAJ3485160.1"/>
    <property type="molecule type" value="Genomic_DNA"/>
</dbReference>
<reference evidence="1" key="1">
    <citation type="submission" date="2022-07" db="EMBL/GenBank/DDBJ databases">
        <title>Genome Sequence of Lecanicillium saksenae.</title>
        <authorList>
            <person name="Buettner E."/>
        </authorList>
    </citation>
    <scope>NUCLEOTIDE SEQUENCE</scope>
    <source>
        <strain evidence="1">VT-O1</strain>
    </source>
</reference>